<keyword evidence="3" id="KW-1185">Reference proteome</keyword>
<dbReference type="AlphaFoldDB" id="A0A7L4YPG8"/>
<gene>
    <name evidence="2" type="ORF">EK0264_12115</name>
</gene>
<proteinExistence type="predicted"/>
<dbReference type="EMBL" id="CP047156">
    <property type="protein sequence ID" value="QHC00958.1"/>
    <property type="molecule type" value="Genomic_DNA"/>
</dbReference>
<dbReference type="OrthoDB" id="529288at2"/>
<evidence type="ECO:0000313" key="2">
    <source>
        <dbReference type="EMBL" id="QHC00958.1"/>
    </source>
</evidence>
<dbReference type="Proteomes" id="UP000463857">
    <property type="component" value="Chromosome"/>
</dbReference>
<organism evidence="2 3">
    <name type="scientific">Epidermidibacterium keratini</name>
    <dbReference type="NCBI Taxonomy" id="1891644"/>
    <lineage>
        <taxon>Bacteria</taxon>
        <taxon>Bacillati</taxon>
        <taxon>Actinomycetota</taxon>
        <taxon>Actinomycetes</taxon>
        <taxon>Sporichthyales</taxon>
        <taxon>Sporichthyaceae</taxon>
        <taxon>Epidermidibacterium</taxon>
    </lineage>
</organism>
<feature type="domain" description="DUF2087" evidence="1">
    <location>
        <begin position="59"/>
        <end position="124"/>
    </location>
</feature>
<dbReference type="InParanoid" id="A0A7L4YPG8"/>
<evidence type="ECO:0000259" key="1">
    <source>
        <dbReference type="Pfam" id="PF09860"/>
    </source>
</evidence>
<evidence type="ECO:0000313" key="3">
    <source>
        <dbReference type="Proteomes" id="UP000463857"/>
    </source>
</evidence>
<dbReference type="InterPro" id="IPR018656">
    <property type="entry name" value="DUF2087"/>
</dbReference>
<dbReference type="Pfam" id="PF09860">
    <property type="entry name" value="DUF2087"/>
    <property type="match status" value="1"/>
</dbReference>
<name>A0A7L4YPG8_9ACTN</name>
<protein>
    <submittedName>
        <fullName evidence="2">DUF2087 domain-containing protein</fullName>
    </submittedName>
</protein>
<sequence length="157" mass="17925">MTRDSDFKALVRGRMRTTGENYTAARAAMLRETPAPQAMSSGDTRFYDKTVATFFDGQRLRAIPAKRRARTVVLLELVRRLDPKRRYSEREISDVLAEAHPDFAWLRRELVDYGYLSRDANSFWVSITLPERSASESQEVPAVERSVFVALHEGAAK</sequence>
<dbReference type="KEGG" id="eke:EK0264_12115"/>
<accession>A0A7L4YPG8</accession>
<reference evidence="2 3" key="1">
    <citation type="journal article" date="2018" name="Int. J. Syst. Evol. Microbiol.">
        <title>Epidermidibacterium keratini gen. nov., sp. nov., a member of the family Sporichthyaceae, isolated from keratin epidermis.</title>
        <authorList>
            <person name="Lee D.G."/>
            <person name="Trujillo M.E."/>
            <person name="Kang S."/>
            <person name="Nam J.J."/>
            <person name="Kim Y.J."/>
        </authorList>
    </citation>
    <scope>NUCLEOTIDE SEQUENCE [LARGE SCALE GENOMIC DNA]</scope>
    <source>
        <strain evidence="2 3">EPI-7</strain>
    </source>
</reference>